<reference evidence="3" key="1">
    <citation type="journal article" date="2019" name="Int. J. Syst. Evol. Microbiol.">
        <title>The Global Catalogue of Microorganisms (GCM) 10K type strain sequencing project: providing services to taxonomists for standard genome sequencing and annotation.</title>
        <authorList>
            <consortium name="The Broad Institute Genomics Platform"/>
            <consortium name="The Broad Institute Genome Sequencing Center for Infectious Disease"/>
            <person name="Wu L."/>
            <person name="Ma J."/>
        </authorList>
    </citation>
    <scope>NUCLEOTIDE SEQUENCE [LARGE SCALE GENOMIC DNA]</scope>
    <source>
        <strain evidence="3">CCUG 42001</strain>
    </source>
</reference>
<evidence type="ECO:0000313" key="3">
    <source>
        <dbReference type="Proteomes" id="UP001596267"/>
    </source>
</evidence>
<evidence type="ECO:0000313" key="2">
    <source>
        <dbReference type="EMBL" id="MFC6387506.1"/>
    </source>
</evidence>
<comment type="caution">
    <text evidence="2">The sequence shown here is derived from an EMBL/GenBank/DDBJ whole genome shotgun (WGS) entry which is preliminary data.</text>
</comment>
<proteinExistence type="predicted"/>
<dbReference type="Proteomes" id="UP001596267">
    <property type="component" value="Unassembled WGS sequence"/>
</dbReference>
<feature type="chain" id="PRO_5045732229" evidence="1">
    <location>
        <begin position="29"/>
        <end position="202"/>
    </location>
</feature>
<name>A0ABW1WIQ5_9BACL</name>
<keyword evidence="1" id="KW-0732">Signal</keyword>
<organism evidence="2 3">
    <name type="scientific">Sporolactobacillus kofuensis</name>
    <dbReference type="NCBI Taxonomy" id="269672"/>
    <lineage>
        <taxon>Bacteria</taxon>
        <taxon>Bacillati</taxon>
        <taxon>Bacillota</taxon>
        <taxon>Bacilli</taxon>
        <taxon>Bacillales</taxon>
        <taxon>Sporolactobacillaceae</taxon>
        <taxon>Sporolactobacillus</taxon>
    </lineage>
</organism>
<dbReference type="RefSeq" id="WP_253077254.1">
    <property type="nucleotide sequence ID" value="NZ_JAMXWN010000018.1"/>
</dbReference>
<sequence length="202" mass="22864">MKRFVSITFAFLLIVPIFSFYNLSSAHAKSPSADSSTENSNVVFKHYNSEPTREEIAKDKYIVVDGDTSDSDSSSLGKFHTLIAVPVGNDYGHNWKLIDKYNGNSKTTDTIGEFTKQILAASVPVLRLPVSALYKGIISVMVPAAFNTFHKPPKTVYYTTYHYYDYDYSNVYVKMVLKTYSNSARTHLIKTESYFGMDKRIK</sequence>
<accession>A0ABW1WIQ5</accession>
<gene>
    <name evidence="2" type="ORF">ACFP7A_12940</name>
</gene>
<protein>
    <submittedName>
        <fullName evidence="2">Uncharacterized protein</fullName>
    </submittedName>
</protein>
<keyword evidence="3" id="KW-1185">Reference proteome</keyword>
<feature type="signal peptide" evidence="1">
    <location>
        <begin position="1"/>
        <end position="28"/>
    </location>
</feature>
<evidence type="ECO:0000256" key="1">
    <source>
        <dbReference type="SAM" id="SignalP"/>
    </source>
</evidence>
<dbReference type="EMBL" id="JBHSTQ010000016">
    <property type="protein sequence ID" value="MFC6387506.1"/>
    <property type="molecule type" value="Genomic_DNA"/>
</dbReference>